<dbReference type="GO" id="GO:0031638">
    <property type="term" value="P:zymogen activation"/>
    <property type="evidence" value="ECO:0007669"/>
    <property type="project" value="TreeGrafter"/>
</dbReference>
<proteinExistence type="predicted"/>
<feature type="disulfide bond" evidence="7">
    <location>
        <begin position="93"/>
        <end position="103"/>
    </location>
</feature>
<dbReference type="PROSITE" id="PS50287">
    <property type="entry name" value="SRCR_2"/>
    <property type="match status" value="1"/>
</dbReference>
<dbReference type="Proteomes" id="UP000261660">
    <property type="component" value="Unplaced"/>
</dbReference>
<dbReference type="GO" id="GO:0005886">
    <property type="term" value="C:plasma membrane"/>
    <property type="evidence" value="ECO:0007669"/>
    <property type="project" value="TreeGrafter"/>
</dbReference>
<evidence type="ECO:0000256" key="7">
    <source>
        <dbReference type="PROSITE-ProRule" id="PRU00196"/>
    </source>
</evidence>
<comment type="subcellular location">
    <subcellularLocation>
        <location evidence="1">Secreted</location>
    </subcellularLocation>
</comment>
<dbReference type="PANTHER" id="PTHR48071:SF15">
    <property type="entry name" value="SRCR DOMAIN-CONTAINING PROTEIN"/>
    <property type="match status" value="1"/>
</dbReference>
<dbReference type="Ensembl" id="ENSLBET00000005895.1">
    <property type="protein sequence ID" value="ENSLBEP00000005603.1"/>
    <property type="gene ID" value="ENSLBEG00000004316.1"/>
</dbReference>
<evidence type="ECO:0000313" key="9">
    <source>
        <dbReference type="Ensembl" id="ENSLBEP00000005603.1"/>
    </source>
</evidence>
<dbReference type="GO" id="GO:0005615">
    <property type="term" value="C:extracellular space"/>
    <property type="evidence" value="ECO:0007669"/>
    <property type="project" value="TreeGrafter"/>
</dbReference>
<keyword evidence="5 7" id="KW-1015">Disulfide bond</keyword>
<evidence type="ECO:0000256" key="1">
    <source>
        <dbReference type="ARBA" id="ARBA00004613"/>
    </source>
</evidence>
<feature type="domain" description="SRCR" evidence="8">
    <location>
        <begin position="25"/>
        <end position="124"/>
    </location>
</feature>
<protein>
    <recommendedName>
        <fullName evidence="8">SRCR domain-containing protein</fullName>
    </recommendedName>
</protein>
<reference evidence="9" key="2">
    <citation type="submission" date="2025-09" db="UniProtKB">
        <authorList>
            <consortium name="Ensembl"/>
        </authorList>
    </citation>
    <scope>IDENTIFICATION</scope>
</reference>
<comment type="caution">
    <text evidence="7">Lacks conserved residue(s) required for the propagation of feature annotation.</text>
</comment>
<keyword evidence="6" id="KW-0325">Glycoprotein</keyword>
<keyword evidence="2" id="KW-0964">Secreted</keyword>
<evidence type="ECO:0000256" key="3">
    <source>
        <dbReference type="ARBA" id="ARBA00022729"/>
    </source>
</evidence>
<evidence type="ECO:0000259" key="8">
    <source>
        <dbReference type="PROSITE" id="PS50287"/>
    </source>
</evidence>
<dbReference type="InParanoid" id="A0A3Q3EDZ8"/>
<keyword evidence="4" id="KW-0677">Repeat</keyword>
<evidence type="ECO:0000256" key="2">
    <source>
        <dbReference type="ARBA" id="ARBA00022525"/>
    </source>
</evidence>
<feature type="disulfide bond" evidence="7">
    <location>
        <begin position="49"/>
        <end position="113"/>
    </location>
</feature>
<dbReference type="InterPro" id="IPR036772">
    <property type="entry name" value="SRCR-like_dom_sf"/>
</dbReference>
<dbReference type="SMART" id="SM00202">
    <property type="entry name" value="SR"/>
    <property type="match status" value="1"/>
</dbReference>
<reference evidence="9" key="1">
    <citation type="submission" date="2025-08" db="UniProtKB">
        <authorList>
            <consortium name="Ensembl"/>
        </authorList>
    </citation>
    <scope>IDENTIFICATION</scope>
</reference>
<accession>A0A3Q3EDZ8</accession>
<dbReference type="GO" id="GO:0004252">
    <property type="term" value="F:serine-type endopeptidase activity"/>
    <property type="evidence" value="ECO:0007669"/>
    <property type="project" value="TreeGrafter"/>
</dbReference>
<evidence type="ECO:0000256" key="5">
    <source>
        <dbReference type="ARBA" id="ARBA00023157"/>
    </source>
</evidence>
<evidence type="ECO:0000313" key="10">
    <source>
        <dbReference type="Proteomes" id="UP000261660"/>
    </source>
</evidence>
<evidence type="ECO:0000256" key="6">
    <source>
        <dbReference type="ARBA" id="ARBA00023180"/>
    </source>
</evidence>
<dbReference type="SUPFAM" id="SSF56487">
    <property type="entry name" value="SRCR-like"/>
    <property type="match status" value="1"/>
</dbReference>
<evidence type="ECO:0000256" key="4">
    <source>
        <dbReference type="ARBA" id="ARBA00022737"/>
    </source>
</evidence>
<keyword evidence="3" id="KW-0732">Signal</keyword>
<dbReference type="GeneTree" id="ENSGT00950000183145"/>
<dbReference type="Gene3D" id="3.10.250.10">
    <property type="entry name" value="SRCR-like domain"/>
    <property type="match status" value="1"/>
</dbReference>
<dbReference type="AlphaFoldDB" id="A0A3Q3EDZ8"/>
<dbReference type="InterPro" id="IPR001190">
    <property type="entry name" value="SRCR"/>
</dbReference>
<dbReference type="FunFam" id="3.10.250.10:FF:000006">
    <property type="entry name" value="neurotrypsin isoform X2"/>
    <property type="match status" value="1"/>
</dbReference>
<name>A0A3Q3EDZ8_9LABR</name>
<dbReference type="Pfam" id="PF00530">
    <property type="entry name" value="SRCR"/>
    <property type="match status" value="1"/>
</dbReference>
<organism evidence="9 10">
    <name type="scientific">Labrus bergylta</name>
    <name type="common">ballan wrasse</name>
    <dbReference type="NCBI Taxonomy" id="56723"/>
    <lineage>
        <taxon>Eukaryota</taxon>
        <taxon>Metazoa</taxon>
        <taxon>Chordata</taxon>
        <taxon>Craniata</taxon>
        <taxon>Vertebrata</taxon>
        <taxon>Euteleostomi</taxon>
        <taxon>Actinopterygii</taxon>
        <taxon>Neopterygii</taxon>
        <taxon>Teleostei</taxon>
        <taxon>Neoteleostei</taxon>
        <taxon>Acanthomorphata</taxon>
        <taxon>Eupercaria</taxon>
        <taxon>Labriformes</taxon>
        <taxon>Labridae</taxon>
        <taxon>Labrus</taxon>
    </lineage>
</organism>
<keyword evidence="10" id="KW-1185">Reference proteome</keyword>
<sequence length="264" mass="29081">MQYGSDASFQEKNCISPPTMLCTQIRLAGSTQCSGRVELFNGSTWGTVCDDDWDLRDAEVVCRQLNCGKALSAPGSASFGEGADPILLDDVACSGSERFLTECQSKEMGEHNCQHNEDAGNTAGRGLPARQKFKTKEDCCRKQEISLGLRAPEVSAWKDEKQWKSWSFVAWPAPWGVYLRSPPMRRERFRSPPYFTRRCEVPQGILGLRVLLGLFVISVNNSNEAFTEVQAQVHCLTVLSLRGPTASIGLSGDIHSINAKSISN</sequence>
<dbReference type="PRINTS" id="PR00258">
    <property type="entry name" value="SPERACTRCPTR"/>
</dbReference>
<dbReference type="PANTHER" id="PTHR48071">
    <property type="entry name" value="SRCR DOMAIN-CONTAINING PROTEIN"/>
    <property type="match status" value="1"/>
</dbReference>